<keyword evidence="1" id="KW-1133">Transmembrane helix</keyword>
<keyword evidence="1" id="KW-0812">Transmembrane</keyword>
<organism evidence="4 5">
    <name type="scientific">Lutispora thermophila DSM 19022</name>
    <dbReference type="NCBI Taxonomy" id="1122184"/>
    <lineage>
        <taxon>Bacteria</taxon>
        <taxon>Bacillati</taxon>
        <taxon>Bacillota</taxon>
        <taxon>Clostridia</taxon>
        <taxon>Lutisporales</taxon>
        <taxon>Lutisporaceae</taxon>
        <taxon>Lutispora</taxon>
    </lineage>
</organism>
<accession>A0A1M6EIH2</accession>
<dbReference type="InterPro" id="IPR025164">
    <property type="entry name" value="Toastrack_DUF4097"/>
</dbReference>
<gene>
    <name evidence="4" type="ORF">SAMN02745176_01584</name>
</gene>
<evidence type="ECO:0000256" key="1">
    <source>
        <dbReference type="SAM" id="Phobius"/>
    </source>
</evidence>
<name>A0A1M6EIH2_9FIRM</name>
<reference evidence="4 5" key="1">
    <citation type="submission" date="2016-11" db="EMBL/GenBank/DDBJ databases">
        <authorList>
            <person name="Jaros S."/>
            <person name="Januszkiewicz K."/>
            <person name="Wedrychowicz H."/>
        </authorList>
    </citation>
    <scope>NUCLEOTIDE SEQUENCE [LARGE SCALE GENOMIC DNA]</scope>
    <source>
        <strain evidence="4 5">DSM 19022</strain>
    </source>
</reference>
<feature type="transmembrane region" description="Helical" evidence="1">
    <location>
        <begin position="70"/>
        <end position="90"/>
    </location>
</feature>
<evidence type="ECO:0000313" key="4">
    <source>
        <dbReference type="EMBL" id="SHI85285.1"/>
    </source>
</evidence>
<sequence length="390" mass="42853">MRKKKVGTITLAIGLITAGSVMFAQNFTDIPITDVYKYWPLLLIGLGLEMLIYMSVYGRNSENVKFSIDGLCIIFILLAAIFANSSFMGFKHVNIKGIGDIPFMGSLSYKGKIKERITKEGISKDYDMKELKVTNSFGDIKIRKGNSNEIRLEADVTVQYNDEKKARNYIKNAIKIDEGEITHVYIKEISSNKNKDYDKAMADFIIYIPEGVTVDVMNSFGDIYIESAGKVTVENSHGDIKLANCSKDAKVKSSFGTIDIGKIGGNIDVSNSNGNIKIVEVDGNADAQTSFGDIWLIKIKGNVEAESSNGDVEIAGVKGNIDAKTSFGDVKIDEESIENGRIYAETSFGNIKGFEGNAKDSAQKKTLENRIGDGSKEIRLKTNNGDIEMK</sequence>
<feature type="domain" description="DUF4097" evidence="2">
    <location>
        <begin position="129"/>
        <end position="388"/>
    </location>
</feature>
<dbReference type="Proteomes" id="UP000184442">
    <property type="component" value="Unassembled WGS sequence"/>
</dbReference>
<evidence type="ECO:0000313" key="5">
    <source>
        <dbReference type="Proteomes" id="UP000184442"/>
    </source>
</evidence>
<dbReference type="Pfam" id="PF18917">
    <property type="entry name" value="LiaI-LiaF-like_TM1"/>
    <property type="match status" value="1"/>
</dbReference>
<protein>
    <submittedName>
        <fullName evidence="4">Putative adhesin</fullName>
    </submittedName>
</protein>
<proteinExistence type="predicted"/>
<feature type="transmembrane region" description="Helical" evidence="1">
    <location>
        <begin position="39"/>
        <end position="58"/>
    </location>
</feature>
<dbReference type="OrthoDB" id="1890104at2"/>
<evidence type="ECO:0000259" key="3">
    <source>
        <dbReference type="Pfam" id="PF18917"/>
    </source>
</evidence>
<keyword evidence="1" id="KW-0472">Membrane</keyword>
<keyword evidence="5" id="KW-1185">Reference proteome</keyword>
<dbReference type="AlphaFoldDB" id="A0A1M6EIH2"/>
<dbReference type="RefSeq" id="WP_073025675.1">
    <property type="nucleotide sequence ID" value="NZ_FQZS01000009.1"/>
</dbReference>
<evidence type="ECO:0000259" key="2">
    <source>
        <dbReference type="Pfam" id="PF13349"/>
    </source>
</evidence>
<dbReference type="Pfam" id="PF13349">
    <property type="entry name" value="DUF4097"/>
    <property type="match status" value="1"/>
</dbReference>
<feature type="domain" description="LiaI-LiaF-like transmembrane region" evidence="3">
    <location>
        <begin position="9"/>
        <end position="51"/>
    </location>
</feature>
<dbReference type="STRING" id="1122184.SAMN02745176_01584"/>
<dbReference type="InterPro" id="IPR043726">
    <property type="entry name" value="LiaI-LiaF-like_TM1"/>
</dbReference>
<dbReference type="EMBL" id="FQZS01000009">
    <property type="protein sequence ID" value="SHI85285.1"/>
    <property type="molecule type" value="Genomic_DNA"/>
</dbReference>